<evidence type="ECO:0000313" key="1">
    <source>
        <dbReference type="EMBL" id="MCI81222.1"/>
    </source>
</evidence>
<organism evidence="1 2">
    <name type="scientific">Trifolium medium</name>
    <dbReference type="NCBI Taxonomy" id="97028"/>
    <lineage>
        <taxon>Eukaryota</taxon>
        <taxon>Viridiplantae</taxon>
        <taxon>Streptophyta</taxon>
        <taxon>Embryophyta</taxon>
        <taxon>Tracheophyta</taxon>
        <taxon>Spermatophyta</taxon>
        <taxon>Magnoliopsida</taxon>
        <taxon>eudicotyledons</taxon>
        <taxon>Gunneridae</taxon>
        <taxon>Pentapetalae</taxon>
        <taxon>rosids</taxon>
        <taxon>fabids</taxon>
        <taxon>Fabales</taxon>
        <taxon>Fabaceae</taxon>
        <taxon>Papilionoideae</taxon>
        <taxon>50 kb inversion clade</taxon>
        <taxon>NPAAA clade</taxon>
        <taxon>Hologalegina</taxon>
        <taxon>IRL clade</taxon>
        <taxon>Trifolieae</taxon>
        <taxon>Trifolium</taxon>
    </lineage>
</organism>
<keyword evidence="2" id="KW-1185">Reference proteome</keyword>
<dbReference type="Proteomes" id="UP000265520">
    <property type="component" value="Unassembled WGS sequence"/>
</dbReference>
<reference evidence="1 2" key="1">
    <citation type="journal article" date="2018" name="Front. Plant Sci.">
        <title>Red Clover (Trifolium pratense) and Zigzag Clover (T. medium) - A Picture of Genomic Similarities and Differences.</title>
        <authorList>
            <person name="Dluhosova J."/>
            <person name="Istvanek J."/>
            <person name="Nedelnik J."/>
            <person name="Repkova J."/>
        </authorList>
    </citation>
    <scope>NUCLEOTIDE SEQUENCE [LARGE SCALE GENOMIC DNA]</scope>
    <source>
        <strain evidence="2">cv. 10/8</strain>
        <tissue evidence="1">Leaf</tissue>
    </source>
</reference>
<dbReference type="EMBL" id="LXQA011013721">
    <property type="protein sequence ID" value="MCI81222.1"/>
    <property type="molecule type" value="Genomic_DNA"/>
</dbReference>
<accession>A0A392V1D7</accession>
<name>A0A392V1D7_9FABA</name>
<dbReference type="AlphaFoldDB" id="A0A392V1D7"/>
<protein>
    <submittedName>
        <fullName evidence="1">Uncharacterized protein</fullName>
    </submittedName>
</protein>
<sequence length="34" mass="3872">MWSSPFDKVMLAVGSMFVHRSSAAQHLKQYDSET</sequence>
<proteinExistence type="predicted"/>
<comment type="caution">
    <text evidence="1">The sequence shown here is derived from an EMBL/GenBank/DDBJ whole genome shotgun (WGS) entry which is preliminary data.</text>
</comment>
<evidence type="ECO:0000313" key="2">
    <source>
        <dbReference type="Proteomes" id="UP000265520"/>
    </source>
</evidence>
<feature type="non-terminal residue" evidence="1">
    <location>
        <position position="34"/>
    </location>
</feature>